<protein>
    <submittedName>
        <fullName evidence="2">Uncharacterized protein</fullName>
    </submittedName>
</protein>
<proteinExistence type="predicted"/>
<evidence type="ECO:0000313" key="2">
    <source>
        <dbReference type="EMBL" id="CAF0994599.1"/>
    </source>
</evidence>
<dbReference type="OrthoDB" id="10003862at2759"/>
<accession>A0A814GBT9</accession>
<dbReference type="Proteomes" id="UP000663891">
    <property type="component" value="Unassembled WGS sequence"/>
</dbReference>
<comment type="caution">
    <text evidence="2">The sequence shown here is derived from an EMBL/GenBank/DDBJ whole genome shotgun (WGS) entry which is preliminary data.</text>
</comment>
<feature type="signal peptide" evidence="1">
    <location>
        <begin position="1"/>
        <end position="22"/>
    </location>
</feature>
<organism evidence="2 3">
    <name type="scientific">Adineta steineri</name>
    <dbReference type="NCBI Taxonomy" id="433720"/>
    <lineage>
        <taxon>Eukaryota</taxon>
        <taxon>Metazoa</taxon>
        <taxon>Spiralia</taxon>
        <taxon>Gnathifera</taxon>
        <taxon>Rotifera</taxon>
        <taxon>Eurotatoria</taxon>
        <taxon>Bdelloidea</taxon>
        <taxon>Adinetida</taxon>
        <taxon>Adinetidae</taxon>
        <taxon>Adineta</taxon>
    </lineage>
</organism>
<reference evidence="2" key="1">
    <citation type="submission" date="2021-02" db="EMBL/GenBank/DDBJ databases">
        <authorList>
            <person name="Nowell W R."/>
        </authorList>
    </citation>
    <scope>NUCLEOTIDE SEQUENCE</scope>
</reference>
<gene>
    <name evidence="2" type="ORF">VCS650_LOCUS14388</name>
</gene>
<evidence type="ECO:0000256" key="1">
    <source>
        <dbReference type="SAM" id="SignalP"/>
    </source>
</evidence>
<keyword evidence="1" id="KW-0732">Signal</keyword>
<dbReference type="AlphaFoldDB" id="A0A814GBT9"/>
<feature type="chain" id="PRO_5032984415" evidence="1">
    <location>
        <begin position="23"/>
        <end position="134"/>
    </location>
</feature>
<sequence length="134" mass="15520">MFYKHCCHLILIFILLNLYCYTCTPVVSTDEIQEDEIPFLSHDIQDEFEMKDELEVKEPVDPETEITEEKPPSNELNEAYYLRILCALYGSCTDDDEQIADYDEKNKRLSARLFHGIPKFGKRASAFAGIPKFG</sequence>
<name>A0A814GBT9_9BILA</name>
<dbReference type="EMBL" id="CAJNON010000120">
    <property type="protein sequence ID" value="CAF0994599.1"/>
    <property type="molecule type" value="Genomic_DNA"/>
</dbReference>
<evidence type="ECO:0000313" key="3">
    <source>
        <dbReference type="Proteomes" id="UP000663891"/>
    </source>
</evidence>